<keyword evidence="1" id="KW-1133">Transmembrane helix</keyword>
<gene>
    <name evidence="2" type="ORF">FIBSPDRAFT_948835</name>
</gene>
<dbReference type="EMBL" id="KV417510">
    <property type="protein sequence ID" value="KZP27215.1"/>
    <property type="molecule type" value="Genomic_DNA"/>
</dbReference>
<evidence type="ECO:0000313" key="3">
    <source>
        <dbReference type="Proteomes" id="UP000076532"/>
    </source>
</evidence>
<organism evidence="2 3">
    <name type="scientific">Athelia psychrophila</name>
    <dbReference type="NCBI Taxonomy" id="1759441"/>
    <lineage>
        <taxon>Eukaryota</taxon>
        <taxon>Fungi</taxon>
        <taxon>Dikarya</taxon>
        <taxon>Basidiomycota</taxon>
        <taxon>Agaricomycotina</taxon>
        <taxon>Agaricomycetes</taxon>
        <taxon>Agaricomycetidae</taxon>
        <taxon>Atheliales</taxon>
        <taxon>Atheliaceae</taxon>
        <taxon>Athelia</taxon>
    </lineage>
</organism>
<proteinExistence type="predicted"/>
<sequence length="145" mass="16113">MSVRVSLPWVLASMFRLQAGRVLLAALDLPLAVSTLSLFFGPILGPLVGCFINWNLVPETYTPVLPKWTATRLPASTHDEMFDAPLDGKGSILRKVVGVSCYKPFQRMTYDRMALNAWNALLLGILYLAFQASQFIFAEHGFSAY</sequence>
<evidence type="ECO:0000313" key="2">
    <source>
        <dbReference type="EMBL" id="KZP27215.1"/>
    </source>
</evidence>
<dbReference type="OrthoDB" id="3561359at2759"/>
<protein>
    <submittedName>
        <fullName evidence="2">Uncharacterized protein</fullName>
    </submittedName>
</protein>
<keyword evidence="3" id="KW-1185">Reference proteome</keyword>
<keyword evidence="1" id="KW-0472">Membrane</keyword>
<dbReference type="Proteomes" id="UP000076532">
    <property type="component" value="Unassembled WGS sequence"/>
</dbReference>
<dbReference type="AlphaFoldDB" id="A0A166QJ70"/>
<feature type="transmembrane region" description="Helical" evidence="1">
    <location>
        <begin position="29"/>
        <end position="52"/>
    </location>
</feature>
<keyword evidence="1" id="KW-0812">Transmembrane</keyword>
<dbReference type="STRING" id="436010.A0A166QJ70"/>
<accession>A0A166QJ70</accession>
<evidence type="ECO:0000256" key="1">
    <source>
        <dbReference type="SAM" id="Phobius"/>
    </source>
</evidence>
<reference evidence="2 3" key="1">
    <citation type="journal article" date="2016" name="Mol. Biol. Evol.">
        <title>Comparative Genomics of Early-Diverging Mushroom-Forming Fungi Provides Insights into the Origins of Lignocellulose Decay Capabilities.</title>
        <authorList>
            <person name="Nagy L.G."/>
            <person name="Riley R."/>
            <person name="Tritt A."/>
            <person name="Adam C."/>
            <person name="Daum C."/>
            <person name="Floudas D."/>
            <person name="Sun H."/>
            <person name="Yadav J.S."/>
            <person name="Pangilinan J."/>
            <person name="Larsson K.H."/>
            <person name="Matsuura K."/>
            <person name="Barry K."/>
            <person name="Labutti K."/>
            <person name="Kuo R."/>
            <person name="Ohm R.A."/>
            <person name="Bhattacharya S.S."/>
            <person name="Shirouzu T."/>
            <person name="Yoshinaga Y."/>
            <person name="Martin F.M."/>
            <person name="Grigoriev I.V."/>
            <person name="Hibbett D.S."/>
        </authorList>
    </citation>
    <scope>NUCLEOTIDE SEQUENCE [LARGE SCALE GENOMIC DNA]</scope>
    <source>
        <strain evidence="2 3">CBS 109695</strain>
    </source>
</reference>
<name>A0A166QJ70_9AGAM</name>
<feature type="transmembrane region" description="Helical" evidence="1">
    <location>
        <begin position="117"/>
        <end position="137"/>
    </location>
</feature>